<dbReference type="GO" id="GO:0016020">
    <property type="term" value="C:membrane"/>
    <property type="evidence" value="ECO:0007669"/>
    <property type="project" value="UniProtKB-SubCell"/>
</dbReference>
<dbReference type="InterPro" id="IPR037185">
    <property type="entry name" value="EmrE-like"/>
</dbReference>
<feature type="domain" description="Sugar phosphate transporter" evidence="6">
    <location>
        <begin position="6"/>
        <end position="135"/>
    </location>
</feature>
<protein>
    <recommendedName>
        <fullName evidence="6">Sugar phosphate transporter domain-containing protein</fullName>
    </recommendedName>
</protein>
<feature type="transmembrane region" description="Helical" evidence="5">
    <location>
        <begin position="233"/>
        <end position="257"/>
    </location>
</feature>
<feature type="transmembrane region" description="Helical" evidence="5">
    <location>
        <begin position="104"/>
        <end position="127"/>
    </location>
</feature>
<evidence type="ECO:0000313" key="7">
    <source>
        <dbReference type="EMBL" id="KAJ8905889.1"/>
    </source>
</evidence>
<evidence type="ECO:0000256" key="4">
    <source>
        <dbReference type="ARBA" id="ARBA00023136"/>
    </source>
</evidence>
<feature type="transmembrane region" description="Helical" evidence="5">
    <location>
        <begin position="264"/>
        <end position="286"/>
    </location>
</feature>
<keyword evidence="4 5" id="KW-0472">Membrane</keyword>
<dbReference type="SUPFAM" id="SSF103481">
    <property type="entry name" value="Multidrug resistance efflux transporter EmrE"/>
    <property type="match status" value="2"/>
</dbReference>
<feature type="transmembrane region" description="Helical" evidence="5">
    <location>
        <begin position="198"/>
        <end position="221"/>
    </location>
</feature>
<keyword evidence="2 5" id="KW-0812">Transmembrane</keyword>
<name>A0AAV8UUZ9_9RHOD</name>
<comment type="subcellular location">
    <subcellularLocation>
        <location evidence="1">Membrane</location>
        <topology evidence="1">Multi-pass membrane protein</topology>
    </subcellularLocation>
</comment>
<feature type="transmembrane region" description="Helical" evidence="5">
    <location>
        <begin position="65"/>
        <end position="98"/>
    </location>
</feature>
<evidence type="ECO:0000313" key="8">
    <source>
        <dbReference type="Proteomes" id="UP001157974"/>
    </source>
</evidence>
<accession>A0AAV8UUZ9</accession>
<keyword evidence="3 5" id="KW-1133">Transmembrane helix</keyword>
<evidence type="ECO:0000259" key="6">
    <source>
        <dbReference type="Pfam" id="PF03151"/>
    </source>
</evidence>
<evidence type="ECO:0000256" key="5">
    <source>
        <dbReference type="SAM" id="Phobius"/>
    </source>
</evidence>
<sequence>MILIFGCLSIAMHVFRVIEKPEVDKQVYWYKLVPYAILVALDIGLSNVAFVYLEATFVEMCKSSMPAVVMLLSVLSGLEPFSYFQMGLVLLICIGLAISSVGEANFSVVGFITVMVAVFMGSTKLVISQYLIQGAQSNEAADGSVPVPNDGNDTNEAYSIAATDDPDGPSLGIGEEEQAHKPQSAKEQVFKGLSSVQILYLQTPISGMLLLIPSAVSLYLRVGHIDQLSDPGYLAKTLFIILLGGCLAINLDIFNLLAVKYTSAISLTIAGVARTSFIILASWLFFRNEITKMNFLGFAICLVGVVLYNIVKYQKLRREIVQDAYKDSNPPAADQAKKAKKAERVMEFGQSHAMMSADSRIDTIIHWKRISGVFGLISSG</sequence>
<evidence type="ECO:0000256" key="3">
    <source>
        <dbReference type="ARBA" id="ARBA00022989"/>
    </source>
</evidence>
<organism evidence="7 8">
    <name type="scientific">Rhodosorus marinus</name>
    <dbReference type="NCBI Taxonomy" id="101924"/>
    <lineage>
        <taxon>Eukaryota</taxon>
        <taxon>Rhodophyta</taxon>
        <taxon>Stylonematophyceae</taxon>
        <taxon>Stylonematales</taxon>
        <taxon>Stylonemataceae</taxon>
        <taxon>Rhodosorus</taxon>
    </lineage>
</organism>
<dbReference type="EMBL" id="JAMWBK010000004">
    <property type="protein sequence ID" value="KAJ8905889.1"/>
    <property type="molecule type" value="Genomic_DNA"/>
</dbReference>
<dbReference type="InterPro" id="IPR004853">
    <property type="entry name" value="Sugar_P_trans_dom"/>
</dbReference>
<evidence type="ECO:0000256" key="1">
    <source>
        <dbReference type="ARBA" id="ARBA00004141"/>
    </source>
</evidence>
<dbReference type="Pfam" id="PF03151">
    <property type="entry name" value="TPT"/>
    <property type="match status" value="2"/>
</dbReference>
<dbReference type="PANTHER" id="PTHR11132">
    <property type="entry name" value="SOLUTE CARRIER FAMILY 35"/>
    <property type="match status" value="1"/>
</dbReference>
<dbReference type="Proteomes" id="UP001157974">
    <property type="component" value="Unassembled WGS sequence"/>
</dbReference>
<comment type="caution">
    <text evidence="7">The sequence shown here is derived from an EMBL/GenBank/DDBJ whole genome shotgun (WGS) entry which is preliminary data.</text>
</comment>
<proteinExistence type="predicted"/>
<feature type="domain" description="Sugar phosphate transporter" evidence="6">
    <location>
        <begin position="198"/>
        <end position="309"/>
    </location>
</feature>
<keyword evidence="8" id="KW-1185">Reference proteome</keyword>
<dbReference type="AlphaFoldDB" id="A0AAV8UUZ9"/>
<feature type="transmembrane region" description="Helical" evidence="5">
    <location>
        <begin position="32"/>
        <end position="53"/>
    </location>
</feature>
<evidence type="ECO:0000256" key="2">
    <source>
        <dbReference type="ARBA" id="ARBA00022692"/>
    </source>
</evidence>
<reference evidence="7 8" key="1">
    <citation type="journal article" date="2023" name="Nat. Commun.">
        <title>Origin of minicircular mitochondrial genomes in red algae.</title>
        <authorList>
            <person name="Lee Y."/>
            <person name="Cho C.H."/>
            <person name="Lee Y.M."/>
            <person name="Park S.I."/>
            <person name="Yang J.H."/>
            <person name="West J.A."/>
            <person name="Bhattacharya D."/>
            <person name="Yoon H.S."/>
        </authorList>
    </citation>
    <scope>NUCLEOTIDE SEQUENCE [LARGE SCALE GENOMIC DNA]</scope>
    <source>
        <strain evidence="7 8">CCMP1338</strain>
        <tissue evidence="7">Whole cell</tissue>
    </source>
</reference>
<gene>
    <name evidence="7" type="ORF">NDN08_002392</name>
</gene>
<dbReference type="InterPro" id="IPR050186">
    <property type="entry name" value="TPT_transporter"/>
</dbReference>
<feature type="transmembrane region" description="Helical" evidence="5">
    <location>
        <begin position="292"/>
        <end position="311"/>
    </location>
</feature>